<feature type="compositionally biased region" description="Polar residues" evidence="6">
    <location>
        <begin position="136"/>
        <end position="161"/>
    </location>
</feature>
<dbReference type="PANTHER" id="PTHR15905:SF5">
    <property type="entry name" value="GOLGI-ASSOCIATED KINASE 1A"/>
    <property type="match status" value="1"/>
</dbReference>
<evidence type="ECO:0000256" key="1">
    <source>
        <dbReference type="ARBA" id="ARBA00004308"/>
    </source>
</evidence>
<dbReference type="AlphaFoldDB" id="A0A2D0RFJ8"/>
<organism evidence="7 8">
    <name type="scientific">Ictalurus punctatus</name>
    <name type="common">Channel catfish</name>
    <name type="synonym">Silurus punctatus</name>
    <dbReference type="NCBI Taxonomy" id="7998"/>
    <lineage>
        <taxon>Eukaryota</taxon>
        <taxon>Metazoa</taxon>
        <taxon>Chordata</taxon>
        <taxon>Craniata</taxon>
        <taxon>Vertebrata</taxon>
        <taxon>Euteleostomi</taxon>
        <taxon>Actinopterygii</taxon>
        <taxon>Neopterygii</taxon>
        <taxon>Teleostei</taxon>
        <taxon>Ostariophysi</taxon>
        <taxon>Siluriformes</taxon>
        <taxon>Ictaluridae</taxon>
        <taxon>Ictalurus</taxon>
    </lineage>
</organism>
<dbReference type="GeneID" id="108268702"/>
<dbReference type="GO" id="GO:0005794">
    <property type="term" value="C:Golgi apparatus"/>
    <property type="evidence" value="ECO:0007669"/>
    <property type="project" value="UniProtKB-SubCell"/>
</dbReference>
<accession>A0A2D0RFJ8</accession>
<evidence type="ECO:0000313" key="7">
    <source>
        <dbReference type="Proteomes" id="UP000221080"/>
    </source>
</evidence>
<comment type="similarity">
    <text evidence="3">Belongs to the GASK family.</text>
</comment>
<protein>
    <submittedName>
        <fullName evidence="8">Golgi-associated kinase 1A</fullName>
    </submittedName>
</protein>
<comment type="subcellular location">
    <subcellularLocation>
        <location evidence="1">Endomembrane system</location>
    </subcellularLocation>
    <subcellularLocation>
        <location evidence="2">Golgi apparatus</location>
    </subcellularLocation>
</comment>
<evidence type="ECO:0000313" key="8">
    <source>
        <dbReference type="RefSeq" id="XP_017329312.1"/>
    </source>
</evidence>
<evidence type="ECO:0000256" key="4">
    <source>
        <dbReference type="ARBA" id="ARBA00023034"/>
    </source>
</evidence>
<evidence type="ECO:0000256" key="6">
    <source>
        <dbReference type="SAM" id="MobiDB-lite"/>
    </source>
</evidence>
<proteinExistence type="inferred from homology"/>
<dbReference type="Pfam" id="PF15051">
    <property type="entry name" value="FAM198"/>
    <property type="match status" value="1"/>
</dbReference>
<dbReference type="PANTHER" id="PTHR15905">
    <property type="entry name" value="GOLGI-ASSOCIATED KINASE 1B-RELATED"/>
    <property type="match status" value="1"/>
</dbReference>
<evidence type="ECO:0000256" key="2">
    <source>
        <dbReference type="ARBA" id="ARBA00004555"/>
    </source>
</evidence>
<keyword evidence="8" id="KW-0418">Kinase</keyword>
<keyword evidence="5" id="KW-0472">Membrane</keyword>
<dbReference type="STRING" id="7998.ENSIPUP00000014150"/>
<name>A0A2D0RFJ8_ICTPU</name>
<sequence length="597" mass="67653">MMCSAMQKALGAGMKLKVKRRYIVLFLSLLTLSVMMINTYSPLPCDQKCLLSQGPHHNQPTEAGARNSKHLPPNIHRGSWKLSKMKASEKHISVIDDHQHRGSKLQENVHFSTRSNTKNTFVKLKQVFYQGRNKHSSQTNMANTKERLSNQPGNGNDSKYSSHLHVPRHDQTIHHSTSIHSLHPDIKPCRHKCTPDGPKPEGLKGKDSVGLSAEFELASKGTKTYESQAKFSEKKQHHFMVENNQVSGEGAEGRDFTTSWCETFHDQHFRQVLDQTRAESLPWFSEDDVKKMNLLARGTVLSKDRIPGHGQVLQVGLGSCNENTTLLKGDHNRLCQTGQCALIKRPSDWFEVLAFHLDRVLGLNRSLPAVLRTFKSDLLPYKYTSGSARPVVWWDPDIQHLADDDNDQNSFSLTWPQYQDLLKARCGMQVPLNSAVCVGVHHSEWGRLALFDFLLQVNDRLDRYCCGFQPDPADMCVENLLNVKCANPKHLMLVHILVRRTDPSRLVFIDNAGRPHHPQDNLNFRLIEGIDEFPERAISVLQSGCLEQLLLRSLSVDKELWVSQGGAAGLRATIYTLQHRARILLQHIQNKRVNSDL</sequence>
<keyword evidence="4" id="KW-0333">Golgi apparatus</keyword>
<evidence type="ECO:0000256" key="3">
    <source>
        <dbReference type="ARBA" id="ARBA00007691"/>
    </source>
</evidence>
<keyword evidence="8" id="KW-0808">Transferase</keyword>
<dbReference type="GO" id="GO:0016301">
    <property type="term" value="F:kinase activity"/>
    <property type="evidence" value="ECO:0007669"/>
    <property type="project" value="UniProtKB-KW"/>
</dbReference>
<dbReference type="RefSeq" id="XP_017329312.1">
    <property type="nucleotide sequence ID" value="XM_017473823.3"/>
</dbReference>
<reference evidence="8" key="2">
    <citation type="submission" date="2025-08" db="UniProtKB">
        <authorList>
            <consortium name="RefSeq"/>
        </authorList>
    </citation>
    <scope>IDENTIFICATION</scope>
    <source>
        <tissue evidence="8">Blood</tissue>
    </source>
</reference>
<dbReference type="OrthoDB" id="10011371at2759"/>
<dbReference type="OMA" id="SVDKELW"/>
<dbReference type="KEGG" id="ipu:108268702"/>
<keyword evidence="7" id="KW-1185">Reference proteome</keyword>
<evidence type="ECO:0000256" key="5">
    <source>
        <dbReference type="ARBA" id="ARBA00023136"/>
    </source>
</evidence>
<gene>
    <name evidence="8" type="primary">gask1a</name>
</gene>
<reference evidence="7" key="1">
    <citation type="journal article" date="2016" name="Nat. Commun.">
        <title>The channel catfish genome sequence provides insights into the evolution of scale formation in teleosts.</title>
        <authorList>
            <person name="Liu Z."/>
            <person name="Liu S."/>
            <person name="Yao J."/>
            <person name="Bao L."/>
            <person name="Zhang J."/>
            <person name="Li Y."/>
            <person name="Jiang C."/>
            <person name="Sun L."/>
            <person name="Wang R."/>
            <person name="Zhang Y."/>
            <person name="Zhou T."/>
            <person name="Zeng Q."/>
            <person name="Fu Q."/>
            <person name="Gao S."/>
            <person name="Li N."/>
            <person name="Koren S."/>
            <person name="Jiang Y."/>
            <person name="Zimin A."/>
            <person name="Xu P."/>
            <person name="Phillippy A.M."/>
            <person name="Geng X."/>
            <person name="Song L."/>
            <person name="Sun F."/>
            <person name="Li C."/>
            <person name="Wang X."/>
            <person name="Chen A."/>
            <person name="Jin Y."/>
            <person name="Yuan Z."/>
            <person name="Yang Y."/>
            <person name="Tan S."/>
            <person name="Peatman E."/>
            <person name="Lu J."/>
            <person name="Qin Z."/>
            <person name="Dunham R."/>
            <person name="Li Z."/>
            <person name="Sonstegard T."/>
            <person name="Feng J."/>
            <person name="Danzmann R.G."/>
            <person name="Schroeder S."/>
            <person name="Scheffler B."/>
            <person name="Duke M.V."/>
            <person name="Ballard L."/>
            <person name="Kucuktas H."/>
            <person name="Kaltenboeck L."/>
            <person name="Liu H."/>
            <person name="Armbruster J."/>
            <person name="Xie Y."/>
            <person name="Kirby M.L."/>
            <person name="Tian Y."/>
            <person name="Flanagan M.E."/>
            <person name="Mu W."/>
            <person name="Waldbieser G.C."/>
        </authorList>
    </citation>
    <scope>NUCLEOTIDE SEQUENCE [LARGE SCALE GENOMIC DNA]</scope>
    <source>
        <strain evidence="7">SDA103</strain>
    </source>
</reference>
<dbReference type="Proteomes" id="UP000221080">
    <property type="component" value="Chromosome 1"/>
</dbReference>
<feature type="region of interest" description="Disordered" evidence="6">
    <location>
        <begin position="132"/>
        <end position="163"/>
    </location>
</feature>
<dbReference type="CTD" id="729085"/>
<dbReference type="InterPro" id="IPR029207">
    <property type="entry name" value="FAM198"/>
</dbReference>